<dbReference type="InterPro" id="IPR002885">
    <property type="entry name" value="PPR_rpt"/>
</dbReference>
<dbReference type="Gene3D" id="3.30.20.10">
    <property type="entry name" value="Endochitinase, domain 2"/>
    <property type="match status" value="1"/>
</dbReference>
<comment type="function">
    <text evidence="1">Defense against chitin-containing fungal pathogens.</text>
</comment>
<feature type="repeat" description="PPR" evidence="5">
    <location>
        <begin position="694"/>
        <end position="728"/>
    </location>
</feature>
<feature type="repeat" description="PPR" evidence="5">
    <location>
        <begin position="589"/>
        <end position="623"/>
    </location>
</feature>
<evidence type="ECO:0000256" key="2">
    <source>
        <dbReference type="ARBA" id="ARBA00007626"/>
    </source>
</evidence>
<dbReference type="InterPro" id="IPR050667">
    <property type="entry name" value="PPR-containing_protein"/>
</dbReference>
<sequence>MRILALISLSLLSILGALVISPTPSSGGGGVSSLISKAVFEQMLKHRNDAACEGKGFYTYEAFIAAAEAFYGFGTTGNDTTKKREIAAFLAQTSHETTGGWATAPNGPYTWGYCFVTEQTNPLPDYCVASAGPQYPSYACASGKKYYGRGPFQITYNYNYGPAGIAIGSNLLVNPDLVATDPTISFKTALWFWMNPQPPKPSCHDVITGIWTPSDANLAAGLVPGYGVITNIINGGMECGKGSTPQQEDRIGFYKRYSDIMGVGSGNNLDCNNQSPDFEQSRSPRLSNVLLLQYDLFLLVGVECHSIANASFLRLLRKLELLDLDLLPIPEGYLPVRNLGFDPSVFTRLRREDCIRLREKRGDVLCVVAVRTVPFPASSLLKNRQAVVQSEIPNPLAKPHRFPNKTPKKNPAKTPKRPTISFTSPSLSDAKTLFNSLINSTPADLKFHNSLLQSYASVSSLDDATSLLRHMTKTHPAFSPDHSTYQVLLTKSCYSPDPNLATVRKTLTLMAAEGFPPDKATTDVAVRSLCNAGRLEHAVELVKEFCLKNSPPDSVTYNFLIKHLCRTRTVSSVNGFIKEMRESFAVKPDLVSYTILIDNVCNRKNLREATRLLGLLSEDGFKPDCYVYNIVMKGYCMLSQGSEVLWVYKKMKEEGVEPDMVTYNTLIFGLSKSGRVKEARKFLGVMAEMGLSPDEVTYTSLMNGMCREGNASGALELLEEMEAKGCSPNSCTYNTLLHGLCKAKLLGKAIELYGVMKAGDVKLETGSYGTFLRTLCRNGRVAEAYEVFDYAVESKSLKDVVAYSTLESILKWLKKAKEQGLAV</sequence>
<feature type="repeat" description="PPR" evidence="5">
    <location>
        <begin position="553"/>
        <end position="583"/>
    </location>
</feature>
<feature type="signal peptide" evidence="7">
    <location>
        <begin position="1"/>
        <end position="17"/>
    </location>
</feature>
<evidence type="ECO:0000256" key="1">
    <source>
        <dbReference type="ARBA" id="ARBA00003102"/>
    </source>
</evidence>
<evidence type="ECO:0000259" key="9">
    <source>
        <dbReference type="PROSITE" id="PS00774"/>
    </source>
</evidence>
<dbReference type="GO" id="GO:0004568">
    <property type="term" value="F:chitinase activity"/>
    <property type="evidence" value="ECO:0007669"/>
    <property type="project" value="InterPro"/>
</dbReference>
<organism evidence="10 11">
    <name type="scientific">Rhododendron simsii</name>
    <name type="common">Sims's rhododendron</name>
    <dbReference type="NCBI Taxonomy" id="118357"/>
    <lineage>
        <taxon>Eukaryota</taxon>
        <taxon>Viridiplantae</taxon>
        <taxon>Streptophyta</taxon>
        <taxon>Embryophyta</taxon>
        <taxon>Tracheophyta</taxon>
        <taxon>Spermatophyta</taxon>
        <taxon>Magnoliopsida</taxon>
        <taxon>eudicotyledons</taxon>
        <taxon>Gunneridae</taxon>
        <taxon>Pentapetalae</taxon>
        <taxon>asterids</taxon>
        <taxon>Ericales</taxon>
        <taxon>Ericaceae</taxon>
        <taxon>Ericoideae</taxon>
        <taxon>Rhodoreae</taxon>
        <taxon>Rhododendron</taxon>
    </lineage>
</organism>
<feature type="repeat" description="PPR" evidence="5">
    <location>
        <begin position="729"/>
        <end position="763"/>
    </location>
</feature>
<feature type="compositionally biased region" description="Basic residues" evidence="6">
    <location>
        <begin position="398"/>
        <end position="416"/>
    </location>
</feature>
<feature type="chain" id="PRO_5032435549" description="Glycoside hydrolase family 19 catalytic domain-containing protein" evidence="7">
    <location>
        <begin position="18"/>
        <end position="823"/>
    </location>
</feature>
<dbReference type="PANTHER" id="PTHR47939">
    <property type="entry name" value="MEMBRANE-ASSOCIATED SALT-INDUCIBLE PROTEIN-LIKE"/>
    <property type="match status" value="1"/>
</dbReference>
<dbReference type="Pfam" id="PF01535">
    <property type="entry name" value="PPR"/>
    <property type="match status" value="2"/>
</dbReference>
<dbReference type="PROSITE" id="PS00774">
    <property type="entry name" value="CHITINASE_19_2"/>
    <property type="match status" value="1"/>
</dbReference>
<gene>
    <name evidence="10" type="ORF">RHSIM_Rhsim10G0203000</name>
</gene>
<evidence type="ECO:0000313" key="11">
    <source>
        <dbReference type="Proteomes" id="UP000626092"/>
    </source>
</evidence>
<accession>A0A834GE02</accession>
<evidence type="ECO:0000256" key="5">
    <source>
        <dbReference type="PROSITE-ProRule" id="PRU00708"/>
    </source>
</evidence>
<dbReference type="Gene3D" id="1.10.530.10">
    <property type="match status" value="1"/>
</dbReference>
<evidence type="ECO:0000256" key="4">
    <source>
        <dbReference type="ARBA" id="ARBA00023024"/>
    </source>
</evidence>
<dbReference type="CDD" id="cd00325">
    <property type="entry name" value="chitinase_GH19"/>
    <property type="match status" value="1"/>
</dbReference>
<keyword evidence="3" id="KW-0677">Repeat</keyword>
<dbReference type="OrthoDB" id="185373at2759"/>
<name>A0A834GE02_RHOSS</name>
<dbReference type="PROSITE" id="PS51375">
    <property type="entry name" value="PPR"/>
    <property type="match status" value="7"/>
</dbReference>
<dbReference type="AlphaFoldDB" id="A0A834GE02"/>
<dbReference type="Proteomes" id="UP000626092">
    <property type="component" value="Unassembled WGS sequence"/>
</dbReference>
<protein>
    <recommendedName>
        <fullName evidence="8 9">Glycoside hydrolase family 19 catalytic domain-containing protein</fullName>
    </recommendedName>
</protein>
<dbReference type="InterPro" id="IPR011990">
    <property type="entry name" value="TPR-like_helical_dom_sf"/>
</dbReference>
<reference evidence="10" key="1">
    <citation type="submission" date="2019-11" db="EMBL/GenBank/DDBJ databases">
        <authorList>
            <person name="Liu Y."/>
            <person name="Hou J."/>
            <person name="Li T.-Q."/>
            <person name="Guan C.-H."/>
            <person name="Wu X."/>
            <person name="Wu H.-Z."/>
            <person name="Ling F."/>
            <person name="Zhang R."/>
            <person name="Shi X.-G."/>
            <person name="Ren J.-P."/>
            <person name="Chen E.-F."/>
            <person name="Sun J.-M."/>
        </authorList>
    </citation>
    <scope>NUCLEOTIDE SEQUENCE</scope>
    <source>
        <strain evidence="10">Adult_tree_wgs_1</strain>
        <tissue evidence="10">Leaves</tissue>
    </source>
</reference>
<comment type="caution">
    <text evidence="10">The sequence shown here is derived from an EMBL/GenBank/DDBJ whole genome shotgun (WGS) entry which is preliminary data.</text>
</comment>
<comment type="similarity">
    <text evidence="2">Belongs to the PPR family. P subfamily.</text>
</comment>
<feature type="repeat" description="PPR" evidence="5">
    <location>
        <begin position="659"/>
        <end position="693"/>
    </location>
</feature>
<dbReference type="PROSITE" id="PS00773">
    <property type="entry name" value="CHITINASE_19_1"/>
    <property type="match status" value="1"/>
</dbReference>
<dbReference type="Pfam" id="PF00182">
    <property type="entry name" value="Glyco_hydro_19"/>
    <property type="match status" value="1"/>
</dbReference>
<dbReference type="Gene3D" id="1.25.40.10">
    <property type="entry name" value="Tetratricopeptide repeat domain"/>
    <property type="match status" value="3"/>
</dbReference>
<feature type="repeat" description="PPR" evidence="5">
    <location>
        <begin position="624"/>
        <end position="658"/>
    </location>
</feature>
<feature type="region of interest" description="Disordered" evidence="6">
    <location>
        <begin position="392"/>
        <end position="421"/>
    </location>
</feature>
<dbReference type="GO" id="GO:0016998">
    <property type="term" value="P:cell wall macromolecule catabolic process"/>
    <property type="evidence" value="ECO:0007669"/>
    <property type="project" value="InterPro"/>
</dbReference>
<dbReference type="Pfam" id="PF13041">
    <property type="entry name" value="PPR_2"/>
    <property type="match status" value="3"/>
</dbReference>
<feature type="domain" description="Glycoside hydrolase family 19 catalytic" evidence="8">
    <location>
        <begin position="52"/>
        <end position="74"/>
    </location>
</feature>
<dbReference type="PANTHER" id="PTHR47939:SF13">
    <property type="entry name" value="OS03G0201400 PROTEIN"/>
    <property type="match status" value="1"/>
</dbReference>
<feature type="repeat" description="PPR" evidence="5">
    <location>
        <begin position="764"/>
        <end position="798"/>
    </location>
</feature>
<feature type="domain" description="Glycoside hydrolase family 19 catalytic" evidence="9">
    <location>
        <begin position="184"/>
        <end position="194"/>
    </location>
</feature>
<proteinExistence type="inferred from homology"/>
<dbReference type="SUPFAM" id="SSF53955">
    <property type="entry name" value="Lysozyme-like"/>
    <property type="match status" value="1"/>
</dbReference>
<keyword evidence="4" id="KW-0119">Carbohydrate metabolism</keyword>
<dbReference type="NCBIfam" id="TIGR00756">
    <property type="entry name" value="PPR"/>
    <property type="match status" value="6"/>
</dbReference>
<evidence type="ECO:0000259" key="8">
    <source>
        <dbReference type="PROSITE" id="PS00773"/>
    </source>
</evidence>
<dbReference type="InterPro" id="IPR000726">
    <property type="entry name" value="Glyco_hydro_19_cat"/>
</dbReference>
<keyword evidence="4" id="KW-0146">Chitin degradation</keyword>
<evidence type="ECO:0000256" key="3">
    <source>
        <dbReference type="ARBA" id="ARBA00022737"/>
    </source>
</evidence>
<dbReference type="GO" id="GO:0006032">
    <property type="term" value="P:chitin catabolic process"/>
    <property type="evidence" value="ECO:0007669"/>
    <property type="project" value="UniProtKB-KW"/>
</dbReference>
<keyword evidence="4" id="KW-0624">Polysaccharide degradation</keyword>
<evidence type="ECO:0000313" key="10">
    <source>
        <dbReference type="EMBL" id="KAF7129869.1"/>
    </source>
</evidence>
<keyword evidence="11" id="KW-1185">Reference proteome</keyword>
<keyword evidence="7" id="KW-0732">Signal</keyword>
<dbReference type="InterPro" id="IPR023346">
    <property type="entry name" value="Lysozyme-like_dom_sf"/>
</dbReference>
<evidence type="ECO:0000256" key="7">
    <source>
        <dbReference type="SAM" id="SignalP"/>
    </source>
</evidence>
<evidence type="ECO:0000256" key="6">
    <source>
        <dbReference type="SAM" id="MobiDB-lite"/>
    </source>
</evidence>
<dbReference type="EMBL" id="WJXA01000010">
    <property type="protein sequence ID" value="KAF7129869.1"/>
    <property type="molecule type" value="Genomic_DNA"/>
</dbReference>